<gene>
    <name evidence="1" type="ORF">ACFOUT_13540</name>
</gene>
<name>A0ABV8JTE3_9FLAO</name>
<protein>
    <submittedName>
        <fullName evidence="1">N-acetylglutamate synthase</fullName>
    </submittedName>
</protein>
<dbReference type="Pfam" id="PF26421">
    <property type="entry name" value="Avidin_like"/>
    <property type="match status" value="1"/>
</dbReference>
<dbReference type="EMBL" id="JBHSAW010000010">
    <property type="protein sequence ID" value="MFC4096906.1"/>
    <property type="molecule type" value="Genomic_DNA"/>
</dbReference>
<proteinExistence type="predicted"/>
<dbReference type="Proteomes" id="UP001595814">
    <property type="component" value="Unassembled WGS sequence"/>
</dbReference>
<comment type="caution">
    <text evidence="1">The sequence shown here is derived from an EMBL/GenBank/DDBJ whole genome shotgun (WGS) entry which is preliminary data.</text>
</comment>
<reference evidence="2" key="1">
    <citation type="journal article" date="2019" name="Int. J. Syst. Evol. Microbiol.">
        <title>The Global Catalogue of Microorganisms (GCM) 10K type strain sequencing project: providing services to taxonomists for standard genome sequencing and annotation.</title>
        <authorList>
            <consortium name="The Broad Institute Genomics Platform"/>
            <consortium name="The Broad Institute Genome Sequencing Center for Infectious Disease"/>
            <person name="Wu L."/>
            <person name="Ma J."/>
        </authorList>
    </citation>
    <scope>NUCLEOTIDE SEQUENCE [LARGE SCALE GENOMIC DNA]</scope>
    <source>
        <strain evidence="2">CECT 7477</strain>
    </source>
</reference>
<accession>A0ABV8JTE3</accession>
<dbReference type="InterPro" id="IPR058595">
    <property type="entry name" value="Avidin-like"/>
</dbReference>
<sequence length="111" mass="12793">MNYHNRKFRPVSNTKNAETTEETVFHYQQEENRLICNYSGGNIIEGHLLGLVDENGVINMRYHQINLKGELMTGTCTSTPEKMANGKIRLHEEWQWTSGDYSKGCSILEEL</sequence>
<dbReference type="RefSeq" id="WP_192461639.1">
    <property type="nucleotide sequence ID" value="NZ_JACYFJ010000002.1"/>
</dbReference>
<keyword evidence="2" id="KW-1185">Reference proteome</keyword>
<organism evidence="1 2">
    <name type="scientific">Euzebyella saccharophila</name>
    <dbReference type="NCBI Taxonomy" id="679664"/>
    <lineage>
        <taxon>Bacteria</taxon>
        <taxon>Pseudomonadati</taxon>
        <taxon>Bacteroidota</taxon>
        <taxon>Flavobacteriia</taxon>
        <taxon>Flavobacteriales</taxon>
        <taxon>Flavobacteriaceae</taxon>
        <taxon>Euzebyella</taxon>
    </lineage>
</organism>
<evidence type="ECO:0000313" key="2">
    <source>
        <dbReference type="Proteomes" id="UP001595814"/>
    </source>
</evidence>
<evidence type="ECO:0000313" key="1">
    <source>
        <dbReference type="EMBL" id="MFC4096906.1"/>
    </source>
</evidence>